<feature type="domain" description="N-terminal Ras-GEF" evidence="5">
    <location>
        <begin position="448"/>
        <end position="571"/>
    </location>
</feature>
<protein>
    <recommendedName>
        <fullName evidence="8">Ras GEF</fullName>
    </recommendedName>
</protein>
<dbReference type="InterPro" id="IPR000651">
    <property type="entry name" value="Ras-like_Gua-exchang_fac_N"/>
</dbReference>
<evidence type="ECO:0000313" key="6">
    <source>
        <dbReference type="EMBL" id="EPB82293.1"/>
    </source>
</evidence>
<dbReference type="eggNOG" id="KOG3417">
    <property type="taxonomic scope" value="Eukaryota"/>
</dbReference>
<dbReference type="SMART" id="SM00147">
    <property type="entry name" value="RasGEF"/>
    <property type="match status" value="1"/>
</dbReference>
<dbReference type="InterPro" id="IPR001895">
    <property type="entry name" value="RASGEF_cat_dom"/>
</dbReference>
<dbReference type="GO" id="GO:0005886">
    <property type="term" value="C:plasma membrane"/>
    <property type="evidence" value="ECO:0007669"/>
    <property type="project" value="TreeGrafter"/>
</dbReference>
<dbReference type="PANTHER" id="PTHR23113">
    <property type="entry name" value="GUANINE NUCLEOTIDE EXCHANGE FACTOR"/>
    <property type="match status" value="1"/>
</dbReference>
<feature type="region of interest" description="Disordered" evidence="3">
    <location>
        <begin position="1258"/>
        <end position="1286"/>
    </location>
</feature>
<dbReference type="InterPro" id="IPR008937">
    <property type="entry name" value="Ras-like_GEF"/>
</dbReference>
<dbReference type="InterPro" id="IPR023578">
    <property type="entry name" value="Ras_GEF_dom_sf"/>
</dbReference>
<dbReference type="OrthoDB" id="10254377at2759"/>
<evidence type="ECO:0000259" key="5">
    <source>
        <dbReference type="PROSITE" id="PS50212"/>
    </source>
</evidence>
<accession>S2JIG3</accession>
<dbReference type="Pfam" id="PF00618">
    <property type="entry name" value="RasGEF_N"/>
    <property type="match status" value="1"/>
</dbReference>
<feature type="compositionally biased region" description="Polar residues" evidence="3">
    <location>
        <begin position="886"/>
        <end position="895"/>
    </location>
</feature>
<dbReference type="SMART" id="SM00229">
    <property type="entry name" value="RasGEFN"/>
    <property type="match status" value="1"/>
</dbReference>
<dbReference type="Gene3D" id="1.20.870.10">
    <property type="entry name" value="Son of sevenless (SoS) protein Chain: S domain 1"/>
    <property type="match status" value="1"/>
</dbReference>
<dbReference type="VEuPathDB" id="FungiDB:HMPREF1544_10973"/>
<dbReference type="Gene3D" id="1.10.840.10">
    <property type="entry name" value="Ras guanine-nucleotide exchange factors catalytic domain"/>
    <property type="match status" value="1"/>
</dbReference>
<sequence>MIDRQNTPSPWSQTMNRIHSPINDNESVVSNSNLEKNTSVKIMPLRDEDPNAPPPRKRNNSLIPMELMINNSGEGGRECAALATVFGVPEYIDSKIFWERQQYQHEGLLPKKQINPLLLRPTTPSSTAAENGKYGYVSVNDISVVSRSLSSATTPNEEDTMLQGHQVRSKFFISSYVDSVLDPVGSNELLKPAFLGTTSASAPIPTPTKSFSLPHIPTVSKFNDILIEDENGVELMFPANPSSILIHSTPMVRSSSVSSVHSSYTLPSQNNKQHTSNTDEDDGESLKANTRVVVIIGTPEIFDLIVSDEDERFIIWGPDPIVLSSSMATTTTPERPSSYATLYNNQHTRPELKGFSSNTTSTLARSKSIQTLKNNGGRPSFASVRLSAQHWSESLKLARPALKHSASTNDQRTTTTHGSLLLKKAFGLNKNNKIKETMETEKKNLTDIPKVIEAATIHKLVEKLTITLDYTFMTDFFLTYRDFLDSADLCQLLVLRFYWALENDEESRRIVRIRTFVVLRHWLNNYFVHDFIGNRPLRTILTEFLNGLPRHPLVQTSPRDQRIVKILKRVVRRLKKLYYNRSSGASRVKVIAPPPPTAEQEHMGEIVRAKLSQNVIRRKTALGVDMSSHHNGNMAVQDARYAPVVVVGSLNMKGSFIDSGVDSSNNFSKLPFITQQPTQDSSDLVIVDDSQTIRSSVHHRYDKSVHQPVEVEEGHETKAAEASSVASVASDDSLESELSAGETAPLESDDSEDEDHPLHLGQEYDAEDDEHDRDWIREQQETLEYFKSVSKLAVDPSQNTILQQQDDTILTESPTSIHPVRPKIPSEFMNTVPEAPAVAAKPAAIANPKTVRRVPSERWCKTDDEYHPLHSDHALPDELLKELSGDESQSKSPTGLSRKLSRKSIERRKSERSFHDATSPWNSAPSSAATSPYLTGAHNDEQVPKVPELPPLTPEMLDQHGIPKKRVIKKKKSGIKKKPNADEEEAIEAFASIPYEATQVAVKASDPEIKGGGEQPKRRLSRVLSKVFRPSHHDEDKHVKEIATDAATISTHAKVDATEGQQMQEIPKPQQEQQQQSSQLVSLIAQRLRHDSIDEGDDTLDDGKCDCTKCSGNSQSTNSCKRLSVMLIADDERRRSFELRRKRGASIDMDQQAMINHLGILSNDLKSPKDFKSGPVYLGHLQARSLISSAVGDANDQHDSSDNDEDDEDDEDASTASFVPSERSIQTEAQASSTRARMSFISDAATSRVPRSKMIEVGIPPESNTTASLEKRSTLDLPPSSIPRPLSENTRFGGRCFIMSYRTSMLASQLCFIERDVLIKVGWEELIHCKWTKMDSSGNINATPIQEKLSHNDDLDHEYDNDDQINYTRQTEQRRTEEQGVEQVIQRFNTVCQWVSSEIVRTRNINERVKLIEKFIRLAKKCKMYSNYATLVQILLGLQSPAVARLEKTWSKVGTKCQKLLSQLTEFTSPMKNWKNIRDSMTEVAEEYGNSPAEVQVEMPGTTANRQKFKKTTRIKIPFGGCIPFLGIYLSDLVFNSEKPRFLKPNLESQRIYSVNNTRNLPACLDQPLVNFRKHRVIATVIKRVLTFQGLAMRYSFDEDGILLEKCRNLQALDASKIRDLSASLE</sequence>
<dbReference type="PROSITE" id="PS50212">
    <property type="entry name" value="RASGEF_NTER"/>
    <property type="match status" value="1"/>
</dbReference>
<feature type="compositionally biased region" description="Polar residues" evidence="3">
    <location>
        <begin position="919"/>
        <end position="933"/>
    </location>
</feature>
<dbReference type="Proteomes" id="UP000014254">
    <property type="component" value="Unassembled WGS sequence"/>
</dbReference>
<evidence type="ECO:0000313" key="7">
    <source>
        <dbReference type="Proteomes" id="UP000014254"/>
    </source>
</evidence>
<feature type="domain" description="Ras-GEF" evidence="4">
    <location>
        <begin position="1302"/>
        <end position="1622"/>
    </location>
</feature>
<reference evidence="7" key="1">
    <citation type="submission" date="2013-05" db="EMBL/GenBank/DDBJ databases">
        <title>The Genome sequence of Mucor circinelloides f. circinelloides 1006PhL.</title>
        <authorList>
            <consortium name="The Broad Institute Genomics Platform"/>
            <person name="Cuomo C."/>
            <person name="Earl A."/>
            <person name="Findley K."/>
            <person name="Lee S.C."/>
            <person name="Walker B."/>
            <person name="Young S."/>
            <person name="Zeng Q."/>
            <person name="Gargeya S."/>
            <person name="Fitzgerald M."/>
            <person name="Haas B."/>
            <person name="Abouelleil A."/>
            <person name="Allen A.W."/>
            <person name="Alvarado L."/>
            <person name="Arachchi H.M."/>
            <person name="Berlin A.M."/>
            <person name="Chapman S.B."/>
            <person name="Gainer-Dewar J."/>
            <person name="Goldberg J."/>
            <person name="Griggs A."/>
            <person name="Gujja S."/>
            <person name="Hansen M."/>
            <person name="Howarth C."/>
            <person name="Imamovic A."/>
            <person name="Ireland A."/>
            <person name="Larimer J."/>
            <person name="McCowan C."/>
            <person name="Murphy C."/>
            <person name="Pearson M."/>
            <person name="Poon T.W."/>
            <person name="Priest M."/>
            <person name="Roberts A."/>
            <person name="Saif S."/>
            <person name="Shea T."/>
            <person name="Sisk P."/>
            <person name="Sykes S."/>
            <person name="Wortman J."/>
            <person name="Nusbaum C."/>
            <person name="Birren B."/>
        </authorList>
    </citation>
    <scope>NUCLEOTIDE SEQUENCE [LARGE SCALE GENOMIC DNA]</scope>
    <source>
        <strain evidence="7">1006PhL</strain>
    </source>
</reference>
<feature type="compositionally biased region" description="Acidic residues" evidence="3">
    <location>
        <begin position="1202"/>
        <end position="1213"/>
    </location>
</feature>
<dbReference type="EMBL" id="KE124121">
    <property type="protein sequence ID" value="EPB82293.1"/>
    <property type="molecule type" value="Genomic_DNA"/>
</dbReference>
<keyword evidence="1 2" id="KW-0344">Guanine-nucleotide releasing factor</keyword>
<dbReference type="OMA" id="IRIAWKC"/>
<keyword evidence="7" id="KW-1185">Reference proteome</keyword>
<evidence type="ECO:0000259" key="4">
    <source>
        <dbReference type="PROSITE" id="PS50009"/>
    </source>
</evidence>
<dbReference type="CDD" id="cd06224">
    <property type="entry name" value="REM"/>
    <property type="match status" value="1"/>
</dbReference>
<dbReference type="STRING" id="1220926.S2JIG3"/>
<feature type="region of interest" description="Disordered" evidence="3">
    <location>
        <begin position="1056"/>
        <end position="1077"/>
    </location>
</feature>
<feature type="compositionally biased region" description="Polar residues" evidence="3">
    <location>
        <begin position="264"/>
        <end position="276"/>
    </location>
</feature>
<dbReference type="InParanoid" id="S2JIG3"/>
<dbReference type="PANTHER" id="PTHR23113:SF363">
    <property type="entry name" value="PROTEIN SON OF SEVENLESS"/>
    <property type="match status" value="1"/>
</dbReference>
<dbReference type="InterPro" id="IPR036964">
    <property type="entry name" value="RASGEF_cat_dom_sf"/>
</dbReference>
<feature type="compositionally biased region" description="Basic residues" evidence="3">
    <location>
        <begin position="962"/>
        <end position="978"/>
    </location>
</feature>
<feature type="compositionally biased region" description="Polar residues" evidence="3">
    <location>
        <begin position="1215"/>
        <end position="1236"/>
    </location>
</feature>
<evidence type="ECO:0000256" key="3">
    <source>
        <dbReference type="SAM" id="MobiDB-lite"/>
    </source>
</evidence>
<feature type="region of interest" description="Disordered" evidence="3">
    <location>
        <begin position="697"/>
        <end position="771"/>
    </location>
</feature>
<evidence type="ECO:0000256" key="1">
    <source>
        <dbReference type="ARBA" id="ARBA00022658"/>
    </source>
</evidence>
<feature type="compositionally biased region" description="Low complexity" evidence="3">
    <location>
        <begin position="1061"/>
        <end position="1077"/>
    </location>
</feature>
<feature type="region of interest" description="Disordered" evidence="3">
    <location>
        <begin position="1191"/>
        <end position="1237"/>
    </location>
</feature>
<organism evidence="6 7">
    <name type="scientific">Mucor circinelloides f. circinelloides (strain 1006PhL)</name>
    <name type="common">Mucormycosis agent</name>
    <name type="synonym">Calyptromyces circinelloides</name>
    <dbReference type="NCBI Taxonomy" id="1220926"/>
    <lineage>
        <taxon>Eukaryota</taxon>
        <taxon>Fungi</taxon>
        <taxon>Fungi incertae sedis</taxon>
        <taxon>Mucoromycota</taxon>
        <taxon>Mucoromycotina</taxon>
        <taxon>Mucoromycetes</taxon>
        <taxon>Mucorales</taxon>
        <taxon>Mucorineae</taxon>
        <taxon>Mucoraceae</taxon>
        <taxon>Mucor</taxon>
    </lineage>
</organism>
<gene>
    <name evidence="6" type="ORF">HMPREF1544_10973</name>
</gene>
<name>S2JIG3_MUCC1</name>
<feature type="region of interest" description="Disordered" evidence="3">
    <location>
        <begin position="882"/>
        <end position="983"/>
    </location>
</feature>
<feature type="compositionally biased region" description="Low complexity" evidence="3">
    <location>
        <begin position="720"/>
        <end position="740"/>
    </location>
</feature>
<evidence type="ECO:0008006" key="8">
    <source>
        <dbReference type="Google" id="ProtNLM"/>
    </source>
</evidence>
<evidence type="ECO:0000256" key="2">
    <source>
        <dbReference type="PROSITE-ProRule" id="PRU00168"/>
    </source>
</evidence>
<dbReference type="SUPFAM" id="SSF48366">
    <property type="entry name" value="Ras GEF"/>
    <property type="match status" value="1"/>
</dbReference>
<feature type="region of interest" description="Disordered" evidence="3">
    <location>
        <begin position="258"/>
        <end position="284"/>
    </location>
</feature>
<proteinExistence type="predicted"/>
<dbReference type="PROSITE" id="PS50009">
    <property type="entry name" value="RASGEF_CAT"/>
    <property type="match status" value="1"/>
</dbReference>
<dbReference type="Pfam" id="PF00617">
    <property type="entry name" value="RasGEF"/>
    <property type="match status" value="1"/>
</dbReference>
<dbReference type="GO" id="GO:0007265">
    <property type="term" value="P:Ras protein signal transduction"/>
    <property type="evidence" value="ECO:0007669"/>
    <property type="project" value="TreeGrafter"/>
</dbReference>
<feature type="compositionally biased region" description="Basic and acidic residues" evidence="3">
    <location>
        <begin position="903"/>
        <end position="915"/>
    </location>
</feature>
<dbReference type="GO" id="GO:0005085">
    <property type="term" value="F:guanyl-nucleotide exchange factor activity"/>
    <property type="evidence" value="ECO:0007669"/>
    <property type="project" value="UniProtKB-KW"/>
</dbReference>